<evidence type="ECO:0000256" key="2">
    <source>
        <dbReference type="ARBA" id="ARBA00022475"/>
    </source>
</evidence>
<dbReference type="OrthoDB" id="7845462at2759"/>
<dbReference type="CTD" id="42769"/>
<keyword evidence="5 8" id="KW-0472">Membrane</keyword>
<evidence type="ECO:0000313" key="10">
    <source>
        <dbReference type="RefSeq" id="XP_030369565.1"/>
    </source>
</evidence>
<proteinExistence type="predicted"/>
<dbReference type="GO" id="GO:0005886">
    <property type="term" value="C:plasma membrane"/>
    <property type="evidence" value="ECO:0007669"/>
    <property type="project" value="UniProtKB-SubCell"/>
</dbReference>
<dbReference type="PANTHER" id="PTHR42643:SF41">
    <property type="entry name" value="IONOTROPIC RECEPTOR 20A-RELATED"/>
    <property type="match status" value="1"/>
</dbReference>
<evidence type="ECO:0000256" key="5">
    <source>
        <dbReference type="ARBA" id="ARBA00023136"/>
    </source>
</evidence>
<keyword evidence="6" id="KW-0675">Receptor</keyword>
<keyword evidence="2" id="KW-1003">Cell membrane</keyword>
<keyword evidence="3 8" id="KW-0812">Transmembrane</keyword>
<dbReference type="SUPFAM" id="SSF53850">
    <property type="entry name" value="Periplasmic binding protein-like II"/>
    <property type="match status" value="1"/>
</dbReference>
<sequence length="469" mass="55291">MDLAETISHMRHVRVLIEVATDPFHNQEKEQDLLATHLLSFCLRQGMLNVMLYFQQWMRALQLYSYEAFPEFKLLKQSFKKQIHLYSRKLDNLRGYALRVMPDKSEPNTILYRDGQGQLRVTGYLWKFIATFAKKHRAQLQLIGDPRRLDSSINHLQMLNYIRSNMADVGLTTQSIPEKHMQWYYFYSYPMSFGSWCVMLPLERPVSVRAVMGRVLRAEALAVLLLCVILLVSVPLLLRWLRQRPRFLTPLCALAMLVLCASQAQILSLLIARPASDSINSFDALLASDLRIFGLRAEFDYMDGAFRAKYARAFHLTSNWSEFHAMRRTFNESYAYSITTMKWEVMATQQRHFARALFRYSKDLCFNDFIPFRLLVPEQTVFRKALKHFILETHQSGLLDFWVRHSFYDMVKADRITIRDYSEKKKLERLQLKDYQDILLWFLGGLLLAILAFVVELLGFYVKRYLNYL</sequence>
<dbReference type="GeneID" id="115620474"/>
<reference evidence="10" key="1">
    <citation type="submission" date="2025-08" db="UniProtKB">
        <authorList>
            <consortium name="RefSeq"/>
        </authorList>
    </citation>
    <scope>IDENTIFICATION</scope>
    <source>
        <strain evidence="10">11010-0011.00</strain>
        <tissue evidence="10">Whole body</tissue>
    </source>
</reference>
<comment type="subcellular location">
    <subcellularLocation>
        <location evidence="1">Cell membrane</location>
        <topology evidence="1">Multi-pass membrane protein</topology>
    </subcellularLocation>
</comment>
<name>A0A6J2T2V9_DROLE</name>
<evidence type="ECO:0000256" key="3">
    <source>
        <dbReference type="ARBA" id="ARBA00022692"/>
    </source>
</evidence>
<dbReference type="InterPro" id="IPR052192">
    <property type="entry name" value="Insect_Ionotropic_Sensory_Rcpt"/>
</dbReference>
<feature type="transmembrane region" description="Helical" evidence="8">
    <location>
        <begin position="438"/>
        <end position="462"/>
    </location>
</feature>
<evidence type="ECO:0000256" key="1">
    <source>
        <dbReference type="ARBA" id="ARBA00004651"/>
    </source>
</evidence>
<evidence type="ECO:0000313" key="9">
    <source>
        <dbReference type="Proteomes" id="UP000504634"/>
    </source>
</evidence>
<keyword evidence="7" id="KW-0325">Glycoprotein</keyword>
<gene>
    <name evidence="10" type="primary">LOC115620474</name>
</gene>
<keyword evidence="9" id="KW-1185">Reference proteome</keyword>
<protein>
    <submittedName>
        <fullName evidence="10">Uncharacterized protein LOC115620474</fullName>
    </submittedName>
</protein>
<dbReference type="Proteomes" id="UP000504634">
    <property type="component" value="Unplaced"/>
</dbReference>
<evidence type="ECO:0000256" key="8">
    <source>
        <dbReference type="SAM" id="Phobius"/>
    </source>
</evidence>
<dbReference type="AlphaFoldDB" id="A0A6J2T2V9"/>
<keyword evidence="4 8" id="KW-1133">Transmembrane helix</keyword>
<dbReference type="RefSeq" id="XP_030369565.1">
    <property type="nucleotide sequence ID" value="XM_030513705.1"/>
</dbReference>
<feature type="transmembrane region" description="Helical" evidence="8">
    <location>
        <begin position="247"/>
        <end position="272"/>
    </location>
</feature>
<evidence type="ECO:0000256" key="4">
    <source>
        <dbReference type="ARBA" id="ARBA00022989"/>
    </source>
</evidence>
<evidence type="ECO:0000256" key="6">
    <source>
        <dbReference type="ARBA" id="ARBA00023170"/>
    </source>
</evidence>
<dbReference type="PANTHER" id="PTHR42643">
    <property type="entry name" value="IONOTROPIC RECEPTOR 20A-RELATED"/>
    <property type="match status" value="1"/>
</dbReference>
<feature type="transmembrane region" description="Helical" evidence="8">
    <location>
        <begin position="222"/>
        <end position="241"/>
    </location>
</feature>
<organism evidence="9 10">
    <name type="scientific">Drosophila lebanonensis</name>
    <name type="common">Fruit fly</name>
    <name type="synonym">Scaptodrosophila lebanonensis</name>
    <dbReference type="NCBI Taxonomy" id="7225"/>
    <lineage>
        <taxon>Eukaryota</taxon>
        <taxon>Metazoa</taxon>
        <taxon>Ecdysozoa</taxon>
        <taxon>Arthropoda</taxon>
        <taxon>Hexapoda</taxon>
        <taxon>Insecta</taxon>
        <taxon>Pterygota</taxon>
        <taxon>Neoptera</taxon>
        <taxon>Endopterygota</taxon>
        <taxon>Diptera</taxon>
        <taxon>Brachycera</taxon>
        <taxon>Muscomorpha</taxon>
        <taxon>Ephydroidea</taxon>
        <taxon>Drosophilidae</taxon>
        <taxon>Scaptodrosophila</taxon>
    </lineage>
</organism>
<accession>A0A6J2T2V9</accession>
<evidence type="ECO:0000256" key="7">
    <source>
        <dbReference type="ARBA" id="ARBA00023180"/>
    </source>
</evidence>